<dbReference type="InterPro" id="IPR055399">
    <property type="entry name" value="CC_BshC"/>
</dbReference>
<gene>
    <name evidence="2" type="primary">bshC</name>
    <name evidence="5" type="ORF">JOC95_000736</name>
</gene>
<dbReference type="Pfam" id="PF10079">
    <property type="entry name" value="Rossmann-like_BshC"/>
    <property type="match status" value="1"/>
</dbReference>
<evidence type="ECO:0000256" key="1">
    <source>
        <dbReference type="ARBA" id="ARBA00022598"/>
    </source>
</evidence>
<evidence type="ECO:0000256" key="2">
    <source>
        <dbReference type="HAMAP-Rule" id="MF_01867"/>
    </source>
</evidence>
<comment type="similarity">
    <text evidence="2">Belongs to the BshC family.</text>
</comment>
<evidence type="ECO:0000259" key="4">
    <source>
        <dbReference type="Pfam" id="PF24850"/>
    </source>
</evidence>
<keyword evidence="2" id="KW-0175">Coiled coil</keyword>
<keyword evidence="6" id="KW-1185">Reference proteome</keyword>
<evidence type="ECO:0000313" key="5">
    <source>
        <dbReference type="EMBL" id="MBM7618887.1"/>
    </source>
</evidence>
<evidence type="ECO:0000313" key="6">
    <source>
        <dbReference type="Proteomes" id="UP000737402"/>
    </source>
</evidence>
<accession>A0ABS2NWM7</accession>
<dbReference type="EMBL" id="JAFBED010000002">
    <property type="protein sequence ID" value="MBM7618887.1"/>
    <property type="molecule type" value="Genomic_DNA"/>
</dbReference>
<reference evidence="5 6" key="1">
    <citation type="submission" date="2021-01" db="EMBL/GenBank/DDBJ databases">
        <title>Genomic Encyclopedia of Type Strains, Phase IV (KMG-IV): sequencing the most valuable type-strain genomes for metagenomic binning, comparative biology and taxonomic classification.</title>
        <authorList>
            <person name="Goeker M."/>
        </authorList>
    </citation>
    <scope>NUCLEOTIDE SEQUENCE [LARGE SCALE GENOMIC DNA]</scope>
    <source>
        <strain evidence="5 6">DSM 25879</strain>
    </source>
</reference>
<feature type="domain" description="Bacillithiol biosynthesis BshC C-terminal coiled-coil" evidence="4">
    <location>
        <begin position="384"/>
        <end position="541"/>
    </location>
</feature>
<dbReference type="Proteomes" id="UP000737402">
    <property type="component" value="Unassembled WGS sequence"/>
</dbReference>
<dbReference type="InterPro" id="IPR055398">
    <property type="entry name" value="Rossmann-like_BshC"/>
</dbReference>
<comment type="caution">
    <text evidence="5">The sequence shown here is derived from an EMBL/GenBank/DDBJ whole genome shotgun (WGS) entry which is preliminary data.</text>
</comment>
<dbReference type="NCBIfam" id="TIGR03998">
    <property type="entry name" value="thiol_BshC"/>
    <property type="match status" value="1"/>
</dbReference>
<comment type="function">
    <text evidence="2">Involved in bacillithiol (BSH) biosynthesis. May catalyze the last step of the pathway, the addition of cysteine to glucosamine malate (GlcN-Mal) to generate BSH.</text>
</comment>
<protein>
    <recommendedName>
        <fullName evidence="2">Putative cysteine ligase BshC</fullName>
        <ecNumber evidence="2">6.-.-.-</ecNumber>
    </recommendedName>
</protein>
<evidence type="ECO:0000259" key="3">
    <source>
        <dbReference type="Pfam" id="PF10079"/>
    </source>
</evidence>
<dbReference type="PIRSF" id="PIRSF012535">
    <property type="entry name" value="UCP012535"/>
    <property type="match status" value="1"/>
</dbReference>
<dbReference type="EC" id="6.-.-.-" evidence="2"/>
<dbReference type="Pfam" id="PF24850">
    <property type="entry name" value="CC_BshC"/>
    <property type="match status" value="1"/>
</dbReference>
<proteinExistence type="inferred from homology"/>
<sequence length="542" mass="62746">MNIVELALPTINKFASAYLSEEESLHRFFTYNPFSADTFENRKNSLAQQTFLRDDLADHLLSFNARYHADEKTLHNIERFRSEESLVVIGGQQAGLLTGPVYTISKIISIIKLAKEQENRLGVPVLPVFWIAGEDHDYHEINHVNIPRENGVEKISLPMKAAGKKMVSELQLDKQQLSEWMLKIVNSYGETAFTNDIKALLERSLESADNLVDFFAELITTLFKGTGLILVDASNPDLRKIEVPFFQRLLTSHKRITSEVLAAQDDLEKAGFGNMLDVQGNSMNIFFHKHGERELLFWDEELQKACTKDGKTEFAWEQLMEEMKSNPHLFSNNVVTRPLMQEFLFPALAFIGGPGEISYWAELKGAFEALDLEMPPVVPRIGLTIVERHIDSTVKELGESMEDILINGLEEKRKAWLRSQELEELESRLESYQKEYEKVHKQFRTVGKDVFPHLEPVFEKNWTLIDRQFAFMKRLMEKSSYEKHETVMKKYLRAELSLIPDSLPQERVWNIYYYLNQYGLDLVQRIVELPLEHNGKHKLIYV</sequence>
<name>A0ABS2NWM7_9BACI</name>
<dbReference type="HAMAP" id="MF_01867">
    <property type="entry name" value="BshC"/>
    <property type="match status" value="1"/>
</dbReference>
<feature type="domain" description="Bacillithiol biosynthesis BshC N-terminal Rossmann-like" evidence="3">
    <location>
        <begin position="1"/>
        <end position="380"/>
    </location>
</feature>
<keyword evidence="1 2" id="KW-0436">Ligase</keyword>
<organism evidence="5 6">
    <name type="scientific">Sutcliffiella tianshenii</name>
    <dbReference type="NCBI Taxonomy" id="1463404"/>
    <lineage>
        <taxon>Bacteria</taxon>
        <taxon>Bacillati</taxon>
        <taxon>Bacillota</taxon>
        <taxon>Bacilli</taxon>
        <taxon>Bacillales</taxon>
        <taxon>Bacillaceae</taxon>
        <taxon>Sutcliffiella</taxon>
    </lineage>
</organism>
<feature type="coiled-coil region" evidence="2">
    <location>
        <begin position="415"/>
        <end position="442"/>
    </location>
</feature>
<dbReference type="RefSeq" id="WP_204413468.1">
    <property type="nucleotide sequence ID" value="NZ_JAFBED010000002.1"/>
</dbReference>
<dbReference type="InterPro" id="IPR011199">
    <property type="entry name" value="Bacillithiol_biosynth_BshC"/>
</dbReference>